<reference evidence="3 5" key="2">
    <citation type="submission" date="2023-12" db="EMBL/GenBank/DDBJ databases">
        <title>Redefining Piscine Lactococcosis.</title>
        <authorList>
            <person name="Heckman T.I."/>
            <person name="Yazdi Z."/>
            <person name="Older C.E."/>
            <person name="Griffin M.J."/>
            <person name="Waldbieser G.C."/>
            <person name="Chow A.M."/>
            <person name="Medina Silva I."/>
            <person name="Anenson K.M."/>
            <person name="Garcia J.C."/>
            <person name="LaFrentz B.R."/>
            <person name="Slavic D."/>
            <person name="Toohey-Kurth K.L."/>
            <person name="Yant P."/>
            <person name="Fritz H.M."/>
            <person name="Henderson E."/>
            <person name="McDowall R."/>
            <person name="Cai H."/>
            <person name="Adikson M."/>
            <person name="Soto E."/>
        </authorList>
    </citation>
    <scope>NUCLEOTIDE SEQUENCE [LARGE SCALE GENOMIC DNA]</scope>
    <source>
        <strain evidence="3 5">R21-91A</strain>
    </source>
</reference>
<feature type="transmembrane region" description="Helical" evidence="1">
    <location>
        <begin position="78"/>
        <end position="99"/>
    </location>
</feature>
<evidence type="ECO:0000313" key="4">
    <source>
        <dbReference type="Proteomes" id="UP001257962"/>
    </source>
</evidence>
<name>A0AAJ2IY70_9LACT</name>
<reference evidence="2" key="1">
    <citation type="submission" date="2023-03" db="EMBL/GenBank/DDBJ databases">
        <authorList>
            <person name="Shen W."/>
            <person name="Cai J."/>
        </authorList>
    </citation>
    <scope>NUCLEOTIDE SEQUENCE</scope>
    <source>
        <strain evidence="2">Y3</strain>
    </source>
</reference>
<dbReference type="RefSeq" id="WP_165719642.1">
    <property type="nucleotide sequence ID" value="NZ_CP141697.1"/>
</dbReference>
<evidence type="ECO:0000313" key="3">
    <source>
        <dbReference type="EMBL" id="WYC66934.1"/>
    </source>
</evidence>
<dbReference type="EMBL" id="CP141698">
    <property type="protein sequence ID" value="WYC66934.1"/>
    <property type="molecule type" value="Genomic_DNA"/>
</dbReference>
<sequence>MEIFNTMKTMIVAALGLYGAYKGIFGGMAIADSLEEQDASQRRKGIFGIASAAICAVLAVSAGTMLKAPPTNSFTDSLIAMKTLIIWGLGLYGAYNGIFGGLNMADSLESDDGHMRRKGIMGIARAGILAALAIAAQTMIPNTFG</sequence>
<evidence type="ECO:0000313" key="2">
    <source>
        <dbReference type="EMBL" id="MDT2666757.1"/>
    </source>
</evidence>
<dbReference type="Proteomes" id="UP001456368">
    <property type="component" value="Chromosome"/>
</dbReference>
<dbReference type="EMBL" id="JARPYC010000004">
    <property type="protein sequence ID" value="MDT2666757.1"/>
    <property type="molecule type" value="Genomic_DNA"/>
</dbReference>
<evidence type="ECO:0000313" key="5">
    <source>
        <dbReference type="Proteomes" id="UP001456368"/>
    </source>
</evidence>
<protein>
    <submittedName>
        <fullName evidence="2">Uncharacterized protein</fullName>
    </submittedName>
</protein>
<keyword evidence="1" id="KW-0472">Membrane</keyword>
<keyword evidence="1" id="KW-1133">Transmembrane helix</keyword>
<dbReference type="AlphaFoldDB" id="A0AAJ2IY70"/>
<gene>
    <name evidence="2" type="ORF">P7D34_05840</name>
    <name evidence="3" type="ORF">VNN45_08605</name>
</gene>
<accession>A0AAJ2IY70</accession>
<feature type="transmembrane region" description="Helical" evidence="1">
    <location>
        <begin position="46"/>
        <end position="66"/>
    </location>
</feature>
<proteinExistence type="predicted"/>
<feature type="transmembrane region" description="Helical" evidence="1">
    <location>
        <begin position="120"/>
        <end position="140"/>
    </location>
</feature>
<keyword evidence="1" id="KW-0812">Transmembrane</keyword>
<feature type="transmembrane region" description="Helical" evidence="1">
    <location>
        <begin position="12"/>
        <end position="34"/>
    </location>
</feature>
<dbReference type="Proteomes" id="UP001257962">
    <property type="component" value="Unassembled WGS sequence"/>
</dbReference>
<keyword evidence="5" id="KW-1185">Reference proteome</keyword>
<evidence type="ECO:0000256" key="1">
    <source>
        <dbReference type="SAM" id="Phobius"/>
    </source>
</evidence>
<organism evidence="2 4">
    <name type="scientific">Lactococcus petauri</name>
    <dbReference type="NCBI Taxonomy" id="1940789"/>
    <lineage>
        <taxon>Bacteria</taxon>
        <taxon>Bacillati</taxon>
        <taxon>Bacillota</taxon>
        <taxon>Bacilli</taxon>
        <taxon>Lactobacillales</taxon>
        <taxon>Streptococcaceae</taxon>
        <taxon>Lactococcus</taxon>
    </lineage>
</organism>